<evidence type="ECO:0000313" key="2">
    <source>
        <dbReference type="EMBL" id="KAJ7777708.1"/>
    </source>
</evidence>
<proteinExistence type="predicted"/>
<dbReference type="InterPro" id="IPR001138">
    <property type="entry name" value="Zn2Cys6_DnaBD"/>
</dbReference>
<dbReference type="SUPFAM" id="SSF57701">
    <property type="entry name" value="Zn2/Cys6 DNA-binding domain"/>
    <property type="match status" value="1"/>
</dbReference>
<organism evidence="2 3">
    <name type="scientific">Mycena maculata</name>
    <dbReference type="NCBI Taxonomy" id="230809"/>
    <lineage>
        <taxon>Eukaryota</taxon>
        <taxon>Fungi</taxon>
        <taxon>Dikarya</taxon>
        <taxon>Basidiomycota</taxon>
        <taxon>Agaricomycotina</taxon>
        <taxon>Agaricomycetes</taxon>
        <taxon>Agaricomycetidae</taxon>
        <taxon>Agaricales</taxon>
        <taxon>Marasmiineae</taxon>
        <taxon>Mycenaceae</taxon>
        <taxon>Mycena</taxon>
    </lineage>
</organism>
<dbReference type="Proteomes" id="UP001215280">
    <property type="component" value="Unassembled WGS sequence"/>
</dbReference>
<comment type="caution">
    <text evidence="2">The sequence shown here is derived from an EMBL/GenBank/DDBJ whole genome shotgun (WGS) entry which is preliminary data.</text>
</comment>
<dbReference type="CDD" id="cd00067">
    <property type="entry name" value="GAL4"/>
    <property type="match status" value="1"/>
</dbReference>
<dbReference type="InterPro" id="IPR036864">
    <property type="entry name" value="Zn2-C6_fun-type_DNA-bd_sf"/>
</dbReference>
<sequence length="552" mass="61003">MFSLPAVLPIHEKPKKPPACDACKARHVLCHPQPDGAPCPRCVEGNIICSTTGGRRREAPVSKSSSLPLSRRSIVSLKSTSGPLFEGPGKCPSLNPDFISHCFECLPLIPQYGHPLIWLSGIRVNARTVSFQLERLPLESRALALAIAALGSLISFHESVLGQGPRPESFADLSFFRTHPDLFSCGMRRALAFRSLRAEAFKAAWEAGIMLQPSIENAASCFLLDLLEQADLRNTSRPWANAYAYHVRVLTPTLRAEDFNRDAAGQWAAFFTMEAMLSTRRRAQLSFTLNDQLGLYVSEPSSLEDLLVSLETSLPSRGLAVLWAYMPPYLFHIPCLARLLSDTITGDYARLTPLSEAASVRFLSRLSILHSILSLLLNHIDATLAPAVDDHALLRVNSSVEAVVRLCAYTIGLSFASLVLPFYSEVIQRDVSDLRTYERIQILRAQARDMAVLGARELARAIRYLPALHYTPIDAEMVLAWAEFYAEDMDERGSVTPESARDLETLVGELKLLGYSLDAFSARNVNALIQRLEGHVHPSSRTFSIPGDLLLI</sequence>
<feature type="domain" description="Zn(2)-C6 fungal-type" evidence="1">
    <location>
        <begin position="19"/>
        <end position="49"/>
    </location>
</feature>
<evidence type="ECO:0000259" key="1">
    <source>
        <dbReference type="PROSITE" id="PS00463"/>
    </source>
</evidence>
<dbReference type="GO" id="GO:0000981">
    <property type="term" value="F:DNA-binding transcription factor activity, RNA polymerase II-specific"/>
    <property type="evidence" value="ECO:0007669"/>
    <property type="project" value="InterPro"/>
</dbReference>
<accession>A0AAD7K6F2</accession>
<dbReference type="EMBL" id="JARJLG010000010">
    <property type="protein sequence ID" value="KAJ7777708.1"/>
    <property type="molecule type" value="Genomic_DNA"/>
</dbReference>
<gene>
    <name evidence="2" type="ORF">DFH07DRAFT_1056474</name>
</gene>
<dbReference type="Gene3D" id="4.10.240.10">
    <property type="entry name" value="Zn(2)-C6 fungal-type DNA-binding domain"/>
    <property type="match status" value="1"/>
</dbReference>
<dbReference type="GO" id="GO:0008270">
    <property type="term" value="F:zinc ion binding"/>
    <property type="evidence" value="ECO:0007669"/>
    <property type="project" value="InterPro"/>
</dbReference>
<dbReference type="AlphaFoldDB" id="A0AAD7K6F2"/>
<protein>
    <recommendedName>
        <fullName evidence="1">Zn(2)-C6 fungal-type domain-containing protein</fullName>
    </recommendedName>
</protein>
<keyword evidence="3" id="KW-1185">Reference proteome</keyword>
<name>A0AAD7K6F2_9AGAR</name>
<evidence type="ECO:0000313" key="3">
    <source>
        <dbReference type="Proteomes" id="UP001215280"/>
    </source>
</evidence>
<dbReference type="PROSITE" id="PS00463">
    <property type="entry name" value="ZN2_CY6_FUNGAL_1"/>
    <property type="match status" value="1"/>
</dbReference>
<reference evidence="2" key="1">
    <citation type="submission" date="2023-03" db="EMBL/GenBank/DDBJ databases">
        <title>Massive genome expansion in bonnet fungi (Mycena s.s.) driven by repeated elements and novel gene families across ecological guilds.</title>
        <authorList>
            <consortium name="Lawrence Berkeley National Laboratory"/>
            <person name="Harder C.B."/>
            <person name="Miyauchi S."/>
            <person name="Viragh M."/>
            <person name="Kuo A."/>
            <person name="Thoen E."/>
            <person name="Andreopoulos B."/>
            <person name="Lu D."/>
            <person name="Skrede I."/>
            <person name="Drula E."/>
            <person name="Henrissat B."/>
            <person name="Morin E."/>
            <person name="Kohler A."/>
            <person name="Barry K."/>
            <person name="LaButti K."/>
            <person name="Morin E."/>
            <person name="Salamov A."/>
            <person name="Lipzen A."/>
            <person name="Mereny Z."/>
            <person name="Hegedus B."/>
            <person name="Baldrian P."/>
            <person name="Stursova M."/>
            <person name="Weitz H."/>
            <person name="Taylor A."/>
            <person name="Grigoriev I.V."/>
            <person name="Nagy L.G."/>
            <person name="Martin F."/>
            <person name="Kauserud H."/>
        </authorList>
    </citation>
    <scope>NUCLEOTIDE SEQUENCE</scope>
    <source>
        <strain evidence="2">CBHHK188m</strain>
    </source>
</reference>